<evidence type="ECO:0000313" key="2">
    <source>
        <dbReference type="EMBL" id="MTD57018.1"/>
    </source>
</evidence>
<gene>
    <name evidence="2" type="ORF">GKO32_24025</name>
</gene>
<keyword evidence="1" id="KW-0732">Signal</keyword>
<protein>
    <submittedName>
        <fullName evidence="2">Uncharacterized protein</fullName>
    </submittedName>
</protein>
<accession>A0A6N7YYP5</accession>
<feature type="signal peptide" evidence="1">
    <location>
        <begin position="1"/>
        <end position="28"/>
    </location>
</feature>
<evidence type="ECO:0000313" key="3">
    <source>
        <dbReference type="Proteomes" id="UP000440096"/>
    </source>
</evidence>
<dbReference type="AlphaFoldDB" id="A0A6N7YYP5"/>
<dbReference type="RefSeq" id="WP_154759159.1">
    <property type="nucleotide sequence ID" value="NZ_WMBA01000042.1"/>
</dbReference>
<evidence type="ECO:0000256" key="1">
    <source>
        <dbReference type="SAM" id="SignalP"/>
    </source>
</evidence>
<comment type="caution">
    <text evidence="2">The sequence shown here is derived from an EMBL/GenBank/DDBJ whole genome shotgun (WGS) entry which is preliminary data.</text>
</comment>
<sequence length="51" mass="5111">MKSRKSSRRFAAWSMLGAALIAASLAFASVPAAAGQLSFGGFPGGIPAATR</sequence>
<reference evidence="2 3" key="1">
    <citation type="submission" date="2019-11" db="EMBL/GenBank/DDBJ databases">
        <title>Draft genome of Amycolatopsis RM579.</title>
        <authorList>
            <person name="Duangmal K."/>
            <person name="Mingma R."/>
        </authorList>
    </citation>
    <scope>NUCLEOTIDE SEQUENCE [LARGE SCALE GENOMIC DNA]</scope>
    <source>
        <strain evidence="2 3">RM579</strain>
    </source>
</reference>
<feature type="chain" id="PRO_5026721732" evidence="1">
    <location>
        <begin position="29"/>
        <end position="51"/>
    </location>
</feature>
<name>A0A6N7YYP5_9PSEU</name>
<proteinExistence type="predicted"/>
<dbReference type="Proteomes" id="UP000440096">
    <property type="component" value="Unassembled WGS sequence"/>
</dbReference>
<dbReference type="EMBL" id="WMBA01000042">
    <property type="protein sequence ID" value="MTD57018.1"/>
    <property type="molecule type" value="Genomic_DNA"/>
</dbReference>
<organism evidence="2 3">
    <name type="scientific">Amycolatopsis pithecellobii</name>
    <dbReference type="NCBI Taxonomy" id="664692"/>
    <lineage>
        <taxon>Bacteria</taxon>
        <taxon>Bacillati</taxon>
        <taxon>Actinomycetota</taxon>
        <taxon>Actinomycetes</taxon>
        <taxon>Pseudonocardiales</taxon>
        <taxon>Pseudonocardiaceae</taxon>
        <taxon>Amycolatopsis</taxon>
    </lineage>
</organism>
<keyword evidence="3" id="KW-1185">Reference proteome</keyword>